<dbReference type="InterPro" id="IPR013783">
    <property type="entry name" value="Ig-like_fold"/>
</dbReference>
<evidence type="ECO:0000256" key="1">
    <source>
        <dbReference type="SAM" id="MobiDB-lite"/>
    </source>
</evidence>
<dbReference type="Proteomes" id="UP001364617">
    <property type="component" value="Unassembled WGS sequence"/>
</dbReference>
<feature type="domain" description="Fibronectin type-III" evidence="4">
    <location>
        <begin position="24"/>
        <end position="123"/>
    </location>
</feature>
<feature type="transmembrane region" description="Helical" evidence="2">
    <location>
        <begin position="220"/>
        <end position="241"/>
    </location>
</feature>
<accession>A0AAN9DC06</accession>
<dbReference type="PROSITE" id="PS50853">
    <property type="entry name" value="FN3"/>
    <property type="match status" value="1"/>
</dbReference>
<dbReference type="Pfam" id="PF09294">
    <property type="entry name" value="Interfer-bind"/>
    <property type="match status" value="1"/>
</dbReference>
<reference evidence="5 6" key="1">
    <citation type="submission" date="2024-02" db="EMBL/GenBank/DDBJ databases">
        <title>Chromosome-level genome assembly of the Eurasian Minnow (Phoxinus phoxinus).</title>
        <authorList>
            <person name="Oriowo T.O."/>
            <person name="Martin S."/>
            <person name="Stange M."/>
            <person name="Chrysostomakis Y."/>
            <person name="Brown T."/>
            <person name="Winkler S."/>
            <person name="Kukowka S."/>
            <person name="Myers E.W."/>
            <person name="Bohne A."/>
        </authorList>
    </citation>
    <scope>NUCLEOTIDE SEQUENCE [LARGE SCALE GENOMIC DNA]</scope>
    <source>
        <strain evidence="5">ZFMK-TIS-60720</strain>
        <tissue evidence="5">Whole Organism</tissue>
    </source>
</reference>
<keyword evidence="2" id="KW-0472">Membrane</keyword>
<protein>
    <recommendedName>
        <fullName evidence="4">Fibronectin type-III domain-containing protein</fullName>
    </recommendedName>
</protein>
<evidence type="ECO:0000313" key="6">
    <source>
        <dbReference type="Proteomes" id="UP001364617"/>
    </source>
</evidence>
<keyword evidence="6" id="KW-1185">Reference proteome</keyword>
<dbReference type="PANTHER" id="PTHR20859">
    <property type="entry name" value="INTERFERON/INTERLEUKIN RECEPTOR"/>
    <property type="match status" value="1"/>
</dbReference>
<feature type="chain" id="PRO_5042956051" description="Fibronectin type-III domain-containing protein" evidence="3">
    <location>
        <begin position="24"/>
        <end position="446"/>
    </location>
</feature>
<evidence type="ECO:0000256" key="2">
    <source>
        <dbReference type="SAM" id="Phobius"/>
    </source>
</evidence>
<feature type="signal peptide" evidence="3">
    <location>
        <begin position="1"/>
        <end position="23"/>
    </location>
</feature>
<evidence type="ECO:0000256" key="3">
    <source>
        <dbReference type="SAM" id="SignalP"/>
    </source>
</evidence>
<dbReference type="SUPFAM" id="SSF49265">
    <property type="entry name" value="Fibronectin type III"/>
    <property type="match status" value="2"/>
</dbReference>
<keyword evidence="2" id="KW-1133">Transmembrane helix</keyword>
<dbReference type="GO" id="GO:0005886">
    <property type="term" value="C:plasma membrane"/>
    <property type="evidence" value="ECO:0007669"/>
    <property type="project" value="TreeGrafter"/>
</dbReference>
<evidence type="ECO:0000313" key="5">
    <source>
        <dbReference type="EMBL" id="KAK7168513.1"/>
    </source>
</evidence>
<dbReference type="Pfam" id="PF01108">
    <property type="entry name" value="Tissue_fac"/>
    <property type="match status" value="1"/>
</dbReference>
<organism evidence="5 6">
    <name type="scientific">Phoxinus phoxinus</name>
    <name type="common">Eurasian minnow</name>
    <dbReference type="NCBI Taxonomy" id="58324"/>
    <lineage>
        <taxon>Eukaryota</taxon>
        <taxon>Metazoa</taxon>
        <taxon>Chordata</taxon>
        <taxon>Craniata</taxon>
        <taxon>Vertebrata</taxon>
        <taxon>Euteleostomi</taxon>
        <taxon>Actinopterygii</taxon>
        <taxon>Neopterygii</taxon>
        <taxon>Teleostei</taxon>
        <taxon>Ostariophysi</taxon>
        <taxon>Cypriniformes</taxon>
        <taxon>Leuciscidae</taxon>
        <taxon>Phoxininae</taxon>
        <taxon>Phoxinus</taxon>
    </lineage>
</organism>
<name>A0AAN9DC06_9TELE</name>
<evidence type="ECO:0000259" key="4">
    <source>
        <dbReference type="PROSITE" id="PS50853"/>
    </source>
</evidence>
<dbReference type="PANTHER" id="PTHR20859:SF93">
    <property type="entry name" value="CYTOKINE RECEPTOR FAMILY MEMBER B12-RELATED"/>
    <property type="match status" value="1"/>
</dbReference>
<gene>
    <name evidence="5" type="ORF">R3I93_004736</name>
</gene>
<sequence>MSAITRARALTAAVLLHTALCVAVPAPVHLVLSSQCFVHWLSWETGPGSPDGLHFSVRVRALSGTEVLVKECENVTSLRCDLTEALSDAEETYYVSVFASLGTHSSSSHCPPFKPIQNTTLEPPLLSVAACNRSLCVSLRAPADRLHRVYDSHRFDYRLVVSSEDGAEFAVETEGLKNVTLKDLAPGRRYCVNVSIVGRKTPHRDAVCADVPHTADVSDVVISVVLCLLTLLLLMCFPRLISRCFCLKPPLPAVLSSIESGNKVLLFTPAELINTLFEDRDSLQKTRSGEEEDEEEEVESVRYERIVAHYLDARGSSLLIFPVSSSCGSSGDVPASLSSSTHAQSLIVFEDGHEPPAPPQGTSPLQRSSIALHTHEDDVESATDVNLFSVTIRGVSAEPHEACSIIDELGLYPQNLLLTDPQSHNSTGIHISEEDEDECSGYLSRN</sequence>
<comment type="caution">
    <text evidence="5">The sequence shown here is derived from an EMBL/GenBank/DDBJ whole genome shotgun (WGS) entry which is preliminary data.</text>
</comment>
<dbReference type="InterPro" id="IPR050650">
    <property type="entry name" value="Type-II_Cytokine-TF_Rcpt"/>
</dbReference>
<dbReference type="EMBL" id="JAYKXH010000005">
    <property type="protein sequence ID" value="KAK7168513.1"/>
    <property type="molecule type" value="Genomic_DNA"/>
</dbReference>
<dbReference type="InterPro" id="IPR003961">
    <property type="entry name" value="FN3_dom"/>
</dbReference>
<keyword evidence="3" id="KW-0732">Signal</keyword>
<dbReference type="GO" id="GO:0004896">
    <property type="term" value="F:cytokine receptor activity"/>
    <property type="evidence" value="ECO:0007669"/>
    <property type="project" value="TreeGrafter"/>
</dbReference>
<dbReference type="InterPro" id="IPR036116">
    <property type="entry name" value="FN3_sf"/>
</dbReference>
<dbReference type="AlphaFoldDB" id="A0AAN9DC06"/>
<keyword evidence="2" id="KW-0812">Transmembrane</keyword>
<proteinExistence type="predicted"/>
<dbReference type="Gene3D" id="2.60.40.10">
    <property type="entry name" value="Immunoglobulins"/>
    <property type="match status" value="1"/>
</dbReference>
<feature type="region of interest" description="Disordered" evidence="1">
    <location>
        <begin position="425"/>
        <end position="446"/>
    </location>
</feature>
<dbReference type="InterPro" id="IPR015373">
    <property type="entry name" value="Interferon/interleukin_rcp_dom"/>
</dbReference>